<proteinExistence type="predicted"/>
<dbReference type="EMBL" id="HACG01000757">
    <property type="protein sequence ID" value="CEK47622.1"/>
    <property type="molecule type" value="Transcribed_RNA"/>
</dbReference>
<feature type="non-terminal residue" evidence="1">
    <location>
        <position position="75"/>
    </location>
</feature>
<feature type="non-terminal residue" evidence="1">
    <location>
        <position position="1"/>
    </location>
</feature>
<evidence type="ECO:0000313" key="1">
    <source>
        <dbReference type="EMBL" id="CEK47622.1"/>
    </source>
</evidence>
<organism evidence="1">
    <name type="scientific">Arion vulgaris</name>
    <dbReference type="NCBI Taxonomy" id="1028688"/>
    <lineage>
        <taxon>Eukaryota</taxon>
        <taxon>Metazoa</taxon>
        <taxon>Spiralia</taxon>
        <taxon>Lophotrochozoa</taxon>
        <taxon>Mollusca</taxon>
        <taxon>Gastropoda</taxon>
        <taxon>Heterobranchia</taxon>
        <taxon>Euthyneura</taxon>
        <taxon>Panpulmonata</taxon>
        <taxon>Eupulmonata</taxon>
        <taxon>Stylommatophora</taxon>
        <taxon>Helicina</taxon>
        <taxon>Arionoidea</taxon>
        <taxon>Arionidae</taxon>
        <taxon>Arion</taxon>
    </lineage>
</organism>
<gene>
    <name evidence="1" type="primary">ORF1797</name>
</gene>
<reference evidence="1" key="1">
    <citation type="submission" date="2014-12" db="EMBL/GenBank/DDBJ databases">
        <title>Insight into the proteome of Arion vulgaris.</title>
        <authorList>
            <person name="Aradska J."/>
            <person name="Bulat T."/>
            <person name="Smidak R."/>
            <person name="Sarate P."/>
            <person name="Gangsoo J."/>
            <person name="Sialana F."/>
            <person name="Bilban M."/>
            <person name="Lubec G."/>
        </authorList>
    </citation>
    <scope>NUCLEOTIDE SEQUENCE</scope>
    <source>
        <tissue evidence="1">Skin</tissue>
    </source>
</reference>
<dbReference type="AlphaFoldDB" id="A0A0B6XUB0"/>
<name>A0A0B6XUB0_9EUPU</name>
<accession>A0A0B6XUB0</accession>
<sequence length="75" mass="8486">VSNVSSLPPKVVENAYKESRSPGRIVKMLERMSENEIISQSQNMEWKIFTENVIVVVFSHHILERGVSCALLGSR</sequence>
<protein>
    <submittedName>
        <fullName evidence="1">Uncharacterized protein</fullName>
    </submittedName>
</protein>